<name>A0ABU5YJQ9_9MYCO</name>
<dbReference type="RefSeq" id="WP_224865100.1">
    <property type="nucleotide sequence ID" value="NZ_JAYJJT010000004.1"/>
</dbReference>
<accession>A0ABU5YJQ9</accession>
<dbReference type="EMBL" id="JAYJJT010000004">
    <property type="protein sequence ID" value="MEB3048998.1"/>
    <property type="molecule type" value="Genomic_DNA"/>
</dbReference>
<dbReference type="Proteomes" id="UP001299046">
    <property type="component" value="Unassembled WGS sequence"/>
</dbReference>
<protein>
    <submittedName>
        <fullName evidence="1">Uncharacterized protein</fullName>
    </submittedName>
</protein>
<comment type="caution">
    <text evidence="1">The sequence shown here is derived from an EMBL/GenBank/DDBJ whole genome shotgun (WGS) entry which is preliminary data.</text>
</comment>
<evidence type="ECO:0000313" key="2">
    <source>
        <dbReference type="Proteomes" id="UP001299046"/>
    </source>
</evidence>
<keyword evidence="2" id="KW-1185">Reference proteome</keyword>
<organism evidence="1 2">
    <name type="scientific">[Mycobacterium] zoologicum</name>
    <dbReference type="NCBI Taxonomy" id="2872311"/>
    <lineage>
        <taxon>Bacteria</taxon>
        <taxon>Bacillati</taxon>
        <taxon>Actinomycetota</taxon>
        <taxon>Actinomycetes</taxon>
        <taxon>Mycobacteriales</taxon>
        <taxon>Mycobacteriaceae</taxon>
        <taxon>Mycolicibacter</taxon>
    </lineage>
</organism>
<reference evidence="1 2" key="1">
    <citation type="submission" date="2023-12" db="EMBL/GenBank/DDBJ databases">
        <title>Description of new species of Mycobacterium terrae complex isolated from sewage at the Sao Paulo Zoological Park Foundation in Brazil.</title>
        <authorList>
            <person name="Romagnoli C.L."/>
            <person name="Conceicao E.C."/>
            <person name="Machado E."/>
            <person name="Barreto L.B.P.F."/>
            <person name="Sharma A."/>
            <person name="Silva N.M."/>
            <person name="Marques L.E."/>
            <person name="Juliana M.A."/>
            <person name="Lourenco M.C.S."/>
            <person name="Digiampietri L.A."/>
            <person name="Suffys P.N."/>
            <person name="Viana-Niero C."/>
        </authorList>
    </citation>
    <scope>NUCLEOTIDE SEQUENCE [LARGE SCALE GENOMIC DNA]</scope>
    <source>
        <strain evidence="1 2">MYC123</strain>
    </source>
</reference>
<proteinExistence type="predicted"/>
<sequence>MEGYAAPAKTPLLNRVPQHFPSWIEESHLDDATVINDNGVGRYESVSCSHFVVVTDPEHKRLGIKFTPHDETRPAFVVPLQVEWAKSLAEDIFAFAYELNPELFTDDLIT</sequence>
<evidence type="ECO:0000313" key="1">
    <source>
        <dbReference type="EMBL" id="MEB3048998.1"/>
    </source>
</evidence>
<gene>
    <name evidence="1" type="ORF">KV112_04445</name>
</gene>